<name>A0ABV2HWZ0_9HYPH</name>
<sequence length="201" mass="22212">MFGDKIAEARQLRPGRLHCSLKPQSPGLSEAKIDKLQPRTDLMTYSCCDFTESILEILGIHVPDELSDDPPEQAEAATHAIRALQRDRARLIELGHEPADGSYAWPPVEKEVEEEANCSQPRPGRALATLIGSSGMTVNQGPPRPFELGDTIIDQEGEHSVLVDYSETGYFGFFKYTYNGRSVTHKLPIAGLKKAPVNARR</sequence>
<organism evidence="1 2">
    <name type="scientific">Mesorhizobium shonense</name>
    <dbReference type="NCBI Taxonomy" id="1209948"/>
    <lineage>
        <taxon>Bacteria</taxon>
        <taxon>Pseudomonadati</taxon>
        <taxon>Pseudomonadota</taxon>
        <taxon>Alphaproteobacteria</taxon>
        <taxon>Hyphomicrobiales</taxon>
        <taxon>Phyllobacteriaceae</taxon>
        <taxon>Mesorhizobium</taxon>
    </lineage>
</organism>
<evidence type="ECO:0000313" key="2">
    <source>
        <dbReference type="Proteomes" id="UP001549036"/>
    </source>
</evidence>
<comment type="caution">
    <text evidence="1">The sequence shown here is derived from an EMBL/GenBank/DDBJ whole genome shotgun (WGS) entry which is preliminary data.</text>
</comment>
<keyword evidence="2" id="KW-1185">Reference proteome</keyword>
<accession>A0ABV2HWZ0</accession>
<reference evidence="1 2" key="1">
    <citation type="submission" date="2024-06" db="EMBL/GenBank/DDBJ databases">
        <title>Genomic Encyclopedia of Type Strains, Phase IV (KMG-IV): sequencing the most valuable type-strain genomes for metagenomic binning, comparative biology and taxonomic classification.</title>
        <authorList>
            <person name="Goeker M."/>
        </authorList>
    </citation>
    <scope>NUCLEOTIDE SEQUENCE [LARGE SCALE GENOMIC DNA]</scope>
    <source>
        <strain evidence="1 2">DSM 29846</strain>
    </source>
</reference>
<dbReference type="EMBL" id="JBEPLM010000009">
    <property type="protein sequence ID" value="MET3595155.1"/>
    <property type="molecule type" value="Genomic_DNA"/>
</dbReference>
<protein>
    <submittedName>
        <fullName evidence="1">Uncharacterized protein</fullName>
    </submittedName>
</protein>
<evidence type="ECO:0000313" key="1">
    <source>
        <dbReference type="EMBL" id="MET3595155.1"/>
    </source>
</evidence>
<dbReference type="Proteomes" id="UP001549036">
    <property type="component" value="Unassembled WGS sequence"/>
</dbReference>
<proteinExistence type="predicted"/>
<gene>
    <name evidence="1" type="ORF">ABID26_004567</name>
</gene>
<dbReference type="RefSeq" id="WP_354416502.1">
    <property type="nucleotide sequence ID" value="NZ_JBEPLM010000009.1"/>
</dbReference>